<proteinExistence type="predicted"/>
<feature type="transmembrane region" description="Helical" evidence="1">
    <location>
        <begin position="77"/>
        <end position="99"/>
    </location>
</feature>
<keyword evidence="1" id="KW-1133">Transmembrane helix</keyword>
<feature type="transmembrane region" description="Helical" evidence="1">
    <location>
        <begin position="7"/>
        <end position="28"/>
    </location>
</feature>
<name>A0ABU9NJD7_9FLAO</name>
<evidence type="ECO:0000313" key="2">
    <source>
        <dbReference type="EMBL" id="MEM0575445.1"/>
    </source>
</evidence>
<comment type="caution">
    <text evidence="2">The sequence shown here is derived from an EMBL/GenBank/DDBJ whole genome shotgun (WGS) entry which is preliminary data.</text>
</comment>
<keyword evidence="1" id="KW-0812">Transmembrane</keyword>
<accession>A0ABU9NJD7</accession>
<protein>
    <recommendedName>
        <fullName evidence="4">DUF4149 domain-containing protein</fullName>
    </recommendedName>
</protein>
<dbReference type="RefSeq" id="WP_342690538.1">
    <property type="nucleotide sequence ID" value="NZ_JBCGDP010000002.1"/>
</dbReference>
<dbReference type="EMBL" id="JBCGDP010000002">
    <property type="protein sequence ID" value="MEM0575445.1"/>
    <property type="molecule type" value="Genomic_DNA"/>
</dbReference>
<organism evidence="2 3">
    <name type="scientific">Flavobacterium polysaccharolyticum</name>
    <dbReference type="NCBI Taxonomy" id="3133148"/>
    <lineage>
        <taxon>Bacteria</taxon>
        <taxon>Pseudomonadati</taxon>
        <taxon>Bacteroidota</taxon>
        <taxon>Flavobacteriia</taxon>
        <taxon>Flavobacteriales</taxon>
        <taxon>Flavobacteriaceae</taxon>
        <taxon>Flavobacterium</taxon>
    </lineage>
</organism>
<evidence type="ECO:0008006" key="4">
    <source>
        <dbReference type="Google" id="ProtNLM"/>
    </source>
</evidence>
<evidence type="ECO:0000313" key="3">
    <source>
        <dbReference type="Proteomes" id="UP001468798"/>
    </source>
</evidence>
<feature type="transmembrane region" description="Helical" evidence="1">
    <location>
        <begin position="119"/>
        <end position="142"/>
    </location>
</feature>
<feature type="transmembrane region" description="Helical" evidence="1">
    <location>
        <begin position="48"/>
        <end position="70"/>
    </location>
</feature>
<keyword evidence="1" id="KW-0472">Membrane</keyword>
<gene>
    <name evidence="2" type="ORF">WFZ86_02960</name>
</gene>
<keyword evidence="3" id="KW-1185">Reference proteome</keyword>
<sequence length="146" mass="16429">MIPFSLILSIAFSFIWSGLIIGISFMEAWLKFKAPNVTIPIGLGIGKIVFGTLNKVEWILITLISICFFIEKSSINSACISFFLGQILIVLLQTLWLLPKLDSRADDYINGKSVVPSNLHLYYIFLEFIKLTLLIATGILLIKIIY</sequence>
<dbReference type="Proteomes" id="UP001468798">
    <property type="component" value="Unassembled WGS sequence"/>
</dbReference>
<reference evidence="2 3" key="1">
    <citation type="submission" date="2024-03" db="EMBL/GenBank/DDBJ databases">
        <title>Two novel species of the genus Flavobacterium exhibiting potentially degradation of complex polysaccharides.</title>
        <authorList>
            <person name="Lian X."/>
        </authorList>
    </citation>
    <scope>NUCLEOTIDE SEQUENCE [LARGE SCALE GENOMIC DNA]</scope>
    <source>
        <strain evidence="2 3">N6</strain>
    </source>
</reference>
<evidence type="ECO:0000256" key="1">
    <source>
        <dbReference type="SAM" id="Phobius"/>
    </source>
</evidence>